<evidence type="ECO:0000313" key="1">
    <source>
        <dbReference type="EMBL" id="WVY89689.1"/>
    </source>
</evidence>
<gene>
    <name evidence="1" type="ORF">V8G54_035203</name>
</gene>
<keyword evidence="2" id="KW-1185">Reference proteome</keyword>
<dbReference type="Proteomes" id="UP001374535">
    <property type="component" value="Chromosome 11"/>
</dbReference>
<evidence type="ECO:0000313" key="2">
    <source>
        <dbReference type="Proteomes" id="UP001374535"/>
    </source>
</evidence>
<sequence>MRRFMRLTPVSGGTTNLKTIQNLRSFFLESFTLWILPMQYRRHLLSSVTSESLVDKGESSFSKFLSAGQSLLLARGTFQIFRVYCIIISFSIFLKRNCCSAYQLWSVAVSSGKQRSL</sequence>
<name>A0AAQ3MEV4_VIGMU</name>
<protein>
    <submittedName>
        <fullName evidence="1">Uncharacterized protein</fullName>
    </submittedName>
</protein>
<accession>A0AAQ3MEV4</accession>
<organism evidence="1 2">
    <name type="scientific">Vigna mungo</name>
    <name type="common">Black gram</name>
    <name type="synonym">Phaseolus mungo</name>
    <dbReference type="NCBI Taxonomy" id="3915"/>
    <lineage>
        <taxon>Eukaryota</taxon>
        <taxon>Viridiplantae</taxon>
        <taxon>Streptophyta</taxon>
        <taxon>Embryophyta</taxon>
        <taxon>Tracheophyta</taxon>
        <taxon>Spermatophyta</taxon>
        <taxon>Magnoliopsida</taxon>
        <taxon>eudicotyledons</taxon>
        <taxon>Gunneridae</taxon>
        <taxon>Pentapetalae</taxon>
        <taxon>rosids</taxon>
        <taxon>fabids</taxon>
        <taxon>Fabales</taxon>
        <taxon>Fabaceae</taxon>
        <taxon>Papilionoideae</taxon>
        <taxon>50 kb inversion clade</taxon>
        <taxon>NPAAA clade</taxon>
        <taxon>indigoferoid/millettioid clade</taxon>
        <taxon>Phaseoleae</taxon>
        <taxon>Vigna</taxon>
    </lineage>
</organism>
<dbReference type="AlphaFoldDB" id="A0AAQ3MEV4"/>
<reference evidence="1 2" key="1">
    <citation type="journal article" date="2023" name="Life. Sci Alliance">
        <title>Evolutionary insights into 3D genome organization and epigenetic landscape of Vigna mungo.</title>
        <authorList>
            <person name="Junaid A."/>
            <person name="Singh B."/>
            <person name="Bhatia S."/>
        </authorList>
    </citation>
    <scope>NUCLEOTIDE SEQUENCE [LARGE SCALE GENOMIC DNA]</scope>
    <source>
        <strain evidence="1">Urdbean</strain>
    </source>
</reference>
<proteinExistence type="predicted"/>
<dbReference type="EMBL" id="CP144690">
    <property type="protein sequence ID" value="WVY89689.1"/>
    <property type="molecule type" value="Genomic_DNA"/>
</dbReference>